<evidence type="ECO:0000313" key="12">
    <source>
        <dbReference type="Proteomes" id="UP000193411"/>
    </source>
</evidence>
<protein>
    <submittedName>
        <fullName evidence="11">Putative Golgi vesicular membrane trafficking protein p18</fullName>
    </submittedName>
</protein>
<evidence type="ECO:0000256" key="1">
    <source>
        <dbReference type="ARBA" id="ARBA00004394"/>
    </source>
</evidence>
<keyword evidence="3 9" id="KW-0812">Transmembrane</keyword>
<organism evidence="11 12">
    <name type="scientific">Catenaria anguillulae PL171</name>
    <dbReference type="NCBI Taxonomy" id="765915"/>
    <lineage>
        <taxon>Eukaryota</taxon>
        <taxon>Fungi</taxon>
        <taxon>Fungi incertae sedis</taxon>
        <taxon>Blastocladiomycota</taxon>
        <taxon>Blastocladiomycetes</taxon>
        <taxon>Blastocladiales</taxon>
        <taxon>Catenariaceae</taxon>
        <taxon>Catenaria</taxon>
    </lineage>
</organism>
<keyword evidence="5 9" id="KW-1133">Transmembrane helix</keyword>
<evidence type="ECO:0000256" key="7">
    <source>
        <dbReference type="ARBA" id="ARBA00023136"/>
    </source>
</evidence>
<evidence type="ECO:0000313" key="11">
    <source>
        <dbReference type="EMBL" id="ORZ41663.1"/>
    </source>
</evidence>
<dbReference type="Proteomes" id="UP000193411">
    <property type="component" value="Unassembled WGS sequence"/>
</dbReference>
<evidence type="ECO:0000256" key="9">
    <source>
        <dbReference type="SAM" id="Phobius"/>
    </source>
</evidence>
<dbReference type="PANTHER" id="PTHR12791">
    <property type="entry name" value="GOLGI SNARE BET1-RELATED"/>
    <property type="match status" value="1"/>
</dbReference>
<dbReference type="InterPro" id="IPR000727">
    <property type="entry name" value="T_SNARE_dom"/>
</dbReference>
<feature type="transmembrane region" description="Helical" evidence="9">
    <location>
        <begin position="67"/>
        <end position="88"/>
    </location>
</feature>
<feature type="non-terminal residue" evidence="11">
    <location>
        <position position="91"/>
    </location>
</feature>
<comment type="caution">
    <text evidence="11">The sequence shown here is derived from an EMBL/GenBank/DDBJ whole genome shotgun (WGS) entry which is preliminary data.</text>
</comment>
<gene>
    <name evidence="11" type="ORF">BCR44DRAFT_102921</name>
</gene>
<keyword evidence="2" id="KW-0813">Transport</keyword>
<keyword evidence="12" id="KW-1185">Reference proteome</keyword>
<sequence>LERQNDEHVDRLHEKAAMLKHLTLNLGVEIDESNKFLDTMSTSFVQTEGLLGSASRKLKDLSRSGGANLWCYMTLFIFCVFLFVYFALWRK</sequence>
<dbReference type="EMBL" id="MCFL01000001">
    <property type="protein sequence ID" value="ORZ41663.1"/>
    <property type="molecule type" value="Genomic_DNA"/>
</dbReference>
<evidence type="ECO:0000256" key="8">
    <source>
        <dbReference type="ARBA" id="ARBA00046280"/>
    </source>
</evidence>
<keyword evidence="7 9" id="KW-0472">Membrane</keyword>
<dbReference type="STRING" id="765915.A0A1Y2I6H4"/>
<feature type="non-terminal residue" evidence="11">
    <location>
        <position position="1"/>
    </location>
</feature>
<dbReference type="GO" id="GO:0000139">
    <property type="term" value="C:Golgi membrane"/>
    <property type="evidence" value="ECO:0007669"/>
    <property type="project" value="UniProtKB-SubCell"/>
</dbReference>
<keyword evidence="6" id="KW-0333">Golgi apparatus</keyword>
<dbReference type="GO" id="GO:0015031">
    <property type="term" value="P:protein transport"/>
    <property type="evidence" value="ECO:0007669"/>
    <property type="project" value="UniProtKB-KW"/>
</dbReference>
<accession>A0A1Y2I6H4</accession>
<evidence type="ECO:0000256" key="6">
    <source>
        <dbReference type="ARBA" id="ARBA00023034"/>
    </source>
</evidence>
<evidence type="ECO:0000256" key="5">
    <source>
        <dbReference type="ARBA" id="ARBA00022989"/>
    </source>
</evidence>
<dbReference type="CDD" id="cd15853">
    <property type="entry name" value="SNARE_Bet1"/>
    <property type="match status" value="1"/>
</dbReference>
<proteinExistence type="predicted"/>
<keyword evidence="4" id="KW-0653">Protein transport</keyword>
<evidence type="ECO:0000256" key="2">
    <source>
        <dbReference type="ARBA" id="ARBA00022448"/>
    </source>
</evidence>
<evidence type="ECO:0000256" key="4">
    <source>
        <dbReference type="ARBA" id="ARBA00022927"/>
    </source>
</evidence>
<comment type="subcellular location">
    <subcellularLocation>
        <location evidence="8">Endomembrane system</location>
        <topology evidence="8">Single-pass type IV membrane protein</topology>
    </subcellularLocation>
    <subcellularLocation>
        <location evidence="1">Golgi apparatus membrane</location>
    </subcellularLocation>
</comment>
<reference evidence="11 12" key="1">
    <citation type="submission" date="2016-07" db="EMBL/GenBank/DDBJ databases">
        <title>Pervasive Adenine N6-methylation of Active Genes in Fungi.</title>
        <authorList>
            <consortium name="DOE Joint Genome Institute"/>
            <person name="Mondo S.J."/>
            <person name="Dannebaum R.O."/>
            <person name="Kuo R.C."/>
            <person name="Labutti K."/>
            <person name="Haridas S."/>
            <person name="Kuo A."/>
            <person name="Salamov A."/>
            <person name="Ahrendt S.R."/>
            <person name="Lipzen A."/>
            <person name="Sullivan W."/>
            <person name="Andreopoulos W.B."/>
            <person name="Clum A."/>
            <person name="Lindquist E."/>
            <person name="Daum C."/>
            <person name="Ramamoorthy G.K."/>
            <person name="Gryganskyi A."/>
            <person name="Culley D."/>
            <person name="Magnuson J.K."/>
            <person name="James T.Y."/>
            <person name="O'Malley M.A."/>
            <person name="Stajich J.E."/>
            <person name="Spatafora J.W."/>
            <person name="Visel A."/>
            <person name="Grigoriev I.V."/>
        </authorList>
    </citation>
    <scope>NUCLEOTIDE SEQUENCE [LARGE SCALE GENOMIC DNA]</scope>
    <source>
        <strain evidence="11 12">PL171</strain>
    </source>
</reference>
<dbReference type="PROSITE" id="PS50192">
    <property type="entry name" value="T_SNARE"/>
    <property type="match status" value="1"/>
</dbReference>
<feature type="domain" description="T-SNARE coiled-coil homology" evidence="10">
    <location>
        <begin position="1"/>
        <end position="61"/>
    </location>
</feature>
<dbReference type="AlphaFoldDB" id="A0A1Y2I6H4"/>
<name>A0A1Y2I6H4_9FUNG</name>
<evidence type="ECO:0000256" key="3">
    <source>
        <dbReference type="ARBA" id="ARBA00022692"/>
    </source>
</evidence>
<evidence type="ECO:0000259" key="10">
    <source>
        <dbReference type="PROSITE" id="PS50192"/>
    </source>
</evidence>
<dbReference type="Gene3D" id="1.20.5.110">
    <property type="match status" value="1"/>
</dbReference>
<dbReference type="OrthoDB" id="261831at2759"/>
<dbReference type="InterPro" id="IPR039899">
    <property type="entry name" value="BET1_SNARE"/>
</dbReference>
<dbReference type="SUPFAM" id="SSF58038">
    <property type="entry name" value="SNARE fusion complex"/>
    <property type="match status" value="1"/>
</dbReference>